<dbReference type="InterPro" id="IPR046342">
    <property type="entry name" value="CBS_dom_sf"/>
</dbReference>
<organism evidence="1 2">
    <name type="scientific">Oleidesulfovibrio alaskensis (strain ATCC BAA-1058 / DSM 17464 / G20)</name>
    <name type="common">Desulfovibrio alaskensis</name>
    <dbReference type="NCBI Taxonomy" id="207559"/>
    <lineage>
        <taxon>Bacteria</taxon>
        <taxon>Pseudomonadati</taxon>
        <taxon>Thermodesulfobacteriota</taxon>
        <taxon>Desulfovibrionia</taxon>
        <taxon>Desulfovibrionales</taxon>
        <taxon>Desulfovibrionaceae</taxon>
        <taxon>Oleidesulfovibrio</taxon>
    </lineage>
</organism>
<dbReference type="eggNOG" id="COG0517">
    <property type="taxonomic scope" value="Bacteria"/>
</dbReference>
<dbReference type="AlphaFoldDB" id="Q316M0"/>
<proteinExistence type="predicted"/>
<dbReference type="RefSeq" id="WP_011366467.1">
    <property type="nucleotide sequence ID" value="NC_007519.1"/>
</dbReference>
<name>Q316M0_OLEA2</name>
<accession>Q316M0</accession>
<sequence length="182" mass="20410">METPLVRDVMIPVSEYVVIEEGGVLADAFMALEQHCREKGTGKPHRDVLVTRGGMVVAKLTMLDVFKSLEPKYEHVDPERYQGRTLTSDLVNRLIRDFGLWSDPTASLCVKAGSCKITDIMHVPEQSEYVEESDTVEHALHRYILGVHQPLLVRKEGKVTGVLRLGDVFDYLRTKITECAAG</sequence>
<gene>
    <name evidence="1" type="ordered locus">Dde_0325</name>
</gene>
<dbReference type="HOGENOM" id="CLU_040681_8_0_7"/>
<dbReference type="SUPFAM" id="SSF54631">
    <property type="entry name" value="CBS-domain pair"/>
    <property type="match status" value="1"/>
</dbReference>
<reference evidence="1 2" key="1">
    <citation type="journal article" date="2011" name="J. Bacteriol.">
        <title>Complete genome sequence and updated annotation of Desulfovibrio alaskensis G20.</title>
        <authorList>
            <person name="Hauser L.J."/>
            <person name="Land M.L."/>
            <person name="Brown S.D."/>
            <person name="Larimer F."/>
            <person name="Keller K.L."/>
            <person name="Rapp-Giles B.J."/>
            <person name="Price M.N."/>
            <person name="Lin M."/>
            <person name="Bruce D.C."/>
            <person name="Detter J.C."/>
            <person name="Tapia R."/>
            <person name="Han C.S."/>
            <person name="Goodwin L.A."/>
            <person name="Cheng J.F."/>
            <person name="Pitluck S."/>
            <person name="Copeland A."/>
            <person name="Lucas S."/>
            <person name="Nolan M."/>
            <person name="Lapidus A.L."/>
            <person name="Palumbo A.V."/>
            <person name="Wall J.D."/>
        </authorList>
    </citation>
    <scope>NUCLEOTIDE SEQUENCE [LARGE SCALE GENOMIC DNA]</scope>
    <source>
        <strain evidence="2">ATCC BAA 1058 / DSM 17464 / G20</strain>
    </source>
</reference>
<evidence type="ECO:0000313" key="2">
    <source>
        <dbReference type="Proteomes" id="UP000002710"/>
    </source>
</evidence>
<dbReference type="DNASU" id="3756374"/>
<dbReference type="Proteomes" id="UP000002710">
    <property type="component" value="Chromosome"/>
</dbReference>
<keyword evidence="2" id="KW-1185">Reference proteome</keyword>
<protein>
    <submittedName>
        <fullName evidence="1">CBS domain containing protein</fullName>
    </submittedName>
</protein>
<evidence type="ECO:0000313" key="1">
    <source>
        <dbReference type="EMBL" id="ABB37126.1"/>
    </source>
</evidence>
<dbReference type="EMBL" id="CP000112">
    <property type="protein sequence ID" value="ABB37126.1"/>
    <property type="molecule type" value="Genomic_DNA"/>
</dbReference>
<dbReference type="Gene3D" id="3.10.580.10">
    <property type="entry name" value="CBS-domain"/>
    <property type="match status" value="1"/>
</dbReference>
<dbReference type="STRING" id="207559.Dde_0325"/>
<dbReference type="KEGG" id="dde:Dde_0325"/>